<name>A0A0V1GJW7_9BILA</name>
<protein>
    <submittedName>
        <fullName evidence="1">Uncharacterized protein</fullName>
    </submittedName>
</protein>
<dbReference type="EMBL" id="JYDP01001293">
    <property type="protein sequence ID" value="KRY98570.1"/>
    <property type="molecule type" value="Genomic_DNA"/>
</dbReference>
<reference evidence="1 2" key="1">
    <citation type="submission" date="2015-01" db="EMBL/GenBank/DDBJ databases">
        <title>Evolution of Trichinella species and genotypes.</title>
        <authorList>
            <person name="Korhonen P.K."/>
            <person name="Edoardo P."/>
            <person name="Giuseppe L.R."/>
            <person name="Gasser R.B."/>
        </authorList>
    </citation>
    <scope>NUCLEOTIDE SEQUENCE [LARGE SCALE GENOMIC DNA]</scope>
    <source>
        <strain evidence="1">ISS1029</strain>
    </source>
</reference>
<evidence type="ECO:0000313" key="2">
    <source>
        <dbReference type="Proteomes" id="UP000055024"/>
    </source>
</evidence>
<organism evidence="1 2">
    <name type="scientific">Trichinella zimbabwensis</name>
    <dbReference type="NCBI Taxonomy" id="268475"/>
    <lineage>
        <taxon>Eukaryota</taxon>
        <taxon>Metazoa</taxon>
        <taxon>Ecdysozoa</taxon>
        <taxon>Nematoda</taxon>
        <taxon>Enoplea</taxon>
        <taxon>Dorylaimia</taxon>
        <taxon>Trichinellida</taxon>
        <taxon>Trichinellidae</taxon>
        <taxon>Trichinella</taxon>
    </lineage>
</organism>
<gene>
    <name evidence="1" type="ORF">T11_7883</name>
</gene>
<sequence>MKLNSKQILLYPKENNQQPRKRELRIMAVRSGEEEEAALTLSA</sequence>
<accession>A0A0V1GJW7</accession>
<comment type="caution">
    <text evidence="1">The sequence shown here is derived from an EMBL/GenBank/DDBJ whole genome shotgun (WGS) entry which is preliminary data.</text>
</comment>
<dbReference type="AlphaFoldDB" id="A0A0V1GJW7"/>
<feature type="non-terminal residue" evidence="1">
    <location>
        <position position="43"/>
    </location>
</feature>
<proteinExistence type="predicted"/>
<keyword evidence="2" id="KW-1185">Reference proteome</keyword>
<evidence type="ECO:0000313" key="1">
    <source>
        <dbReference type="EMBL" id="KRY98570.1"/>
    </source>
</evidence>
<dbReference type="Proteomes" id="UP000055024">
    <property type="component" value="Unassembled WGS sequence"/>
</dbReference>